<comment type="caution">
    <text evidence="2">The sequence shown here is derived from an EMBL/GenBank/DDBJ whole genome shotgun (WGS) entry which is preliminary data.</text>
</comment>
<evidence type="ECO:0000313" key="2">
    <source>
        <dbReference type="EMBL" id="KAJ1108381.1"/>
    </source>
</evidence>
<reference evidence="2" key="1">
    <citation type="journal article" date="2022" name="bioRxiv">
        <title>Sequencing and chromosome-scale assembly of the giantPleurodeles waltlgenome.</title>
        <authorList>
            <person name="Brown T."/>
            <person name="Elewa A."/>
            <person name="Iarovenko S."/>
            <person name="Subramanian E."/>
            <person name="Araus A.J."/>
            <person name="Petzold A."/>
            <person name="Susuki M."/>
            <person name="Suzuki K.-i.T."/>
            <person name="Hayashi T."/>
            <person name="Toyoda A."/>
            <person name="Oliveira C."/>
            <person name="Osipova E."/>
            <person name="Leigh N.D."/>
            <person name="Simon A."/>
            <person name="Yun M.H."/>
        </authorList>
    </citation>
    <scope>NUCLEOTIDE SEQUENCE</scope>
    <source>
        <strain evidence="2">20211129_DDA</strain>
        <tissue evidence="2">Liver</tissue>
    </source>
</reference>
<evidence type="ECO:0000256" key="1">
    <source>
        <dbReference type="SAM" id="MobiDB-lite"/>
    </source>
</evidence>
<organism evidence="2 3">
    <name type="scientific">Pleurodeles waltl</name>
    <name type="common">Iberian ribbed newt</name>
    <dbReference type="NCBI Taxonomy" id="8319"/>
    <lineage>
        <taxon>Eukaryota</taxon>
        <taxon>Metazoa</taxon>
        <taxon>Chordata</taxon>
        <taxon>Craniata</taxon>
        <taxon>Vertebrata</taxon>
        <taxon>Euteleostomi</taxon>
        <taxon>Amphibia</taxon>
        <taxon>Batrachia</taxon>
        <taxon>Caudata</taxon>
        <taxon>Salamandroidea</taxon>
        <taxon>Salamandridae</taxon>
        <taxon>Pleurodelinae</taxon>
        <taxon>Pleurodeles</taxon>
    </lineage>
</organism>
<name>A0AAV7MXD4_PLEWA</name>
<protein>
    <submittedName>
        <fullName evidence="2">Uncharacterized protein</fullName>
    </submittedName>
</protein>
<evidence type="ECO:0000313" key="3">
    <source>
        <dbReference type="Proteomes" id="UP001066276"/>
    </source>
</evidence>
<dbReference type="AlphaFoldDB" id="A0AAV7MXD4"/>
<gene>
    <name evidence="2" type="ORF">NDU88_005757</name>
</gene>
<accession>A0AAV7MXD4</accession>
<feature type="region of interest" description="Disordered" evidence="1">
    <location>
        <begin position="97"/>
        <end position="117"/>
    </location>
</feature>
<keyword evidence="3" id="KW-1185">Reference proteome</keyword>
<proteinExistence type="predicted"/>
<dbReference type="EMBL" id="JANPWB010000013">
    <property type="protein sequence ID" value="KAJ1108381.1"/>
    <property type="molecule type" value="Genomic_DNA"/>
</dbReference>
<sequence length="285" mass="31788">MNEAKRLDQKARWSDHLMAHSNLQEQERTKETQSLIEGCPEPCVKERTAQEKIEAVMGVVADRNQLLETEKVEYDGRNGEWLKEGGDKFYSLTESETASSGYDLNDEEGSGSSETESLVERMSPVVGPTVRPQCHHYKRIKSRTISGGVMDSPAATLKWDYSGIRMSHSEKIPQAPSDTALTSNLIINENCLGVLVNNLASSDTKMLQLIYGTVRELQNETQAENRKARVATKNCRSSCSEIEEKLNNVESRTSVVEGEMAPLKDHVVTLSGQLTDVMCKLEDFD</sequence>
<dbReference type="Proteomes" id="UP001066276">
    <property type="component" value="Chromosome 9"/>
</dbReference>